<accession>A0ABW5FKT5</accession>
<protein>
    <submittedName>
        <fullName evidence="3">SWIM zinc finger domain-containing protein</fullName>
    </submittedName>
</protein>
<dbReference type="PROSITE" id="PS50966">
    <property type="entry name" value="ZF_SWIM"/>
    <property type="match status" value="1"/>
</dbReference>
<keyword evidence="4" id="KW-1185">Reference proteome</keyword>
<keyword evidence="1" id="KW-0479">Metal-binding</keyword>
<dbReference type="EMBL" id="JBHUKY010000101">
    <property type="protein sequence ID" value="MFD2414352.1"/>
    <property type="molecule type" value="Genomic_DNA"/>
</dbReference>
<organism evidence="3 4">
    <name type="scientific">Paenibacillus rhizoplanae</name>
    <dbReference type="NCBI Taxonomy" id="1917181"/>
    <lineage>
        <taxon>Bacteria</taxon>
        <taxon>Bacillati</taxon>
        <taxon>Bacillota</taxon>
        <taxon>Bacilli</taxon>
        <taxon>Bacillales</taxon>
        <taxon>Paenibacillaceae</taxon>
        <taxon>Paenibacillus</taxon>
    </lineage>
</organism>
<evidence type="ECO:0000313" key="3">
    <source>
        <dbReference type="EMBL" id="MFD2414352.1"/>
    </source>
</evidence>
<proteinExistence type="predicted"/>
<dbReference type="Proteomes" id="UP001597448">
    <property type="component" value="Unassembled WGS sequence"/>
</dbReference>
<gene>
    <name evidence="3" type="ORF">ACFSX3_31360</name>
</gene>
<sequence length="133" mass="15481">MKINFTLEDIRDFCGDTFYERGQSYYNSGRVSELIFDAEINRYRAWVKGSKAYHVEIFNINFTGNDTEAYCTCPAYESYGCCKHVAATLIAIFKQKRSKSVSKKSKNDKHKYNQMDHLISSITGMEQSRRNRT</sequence>
<dbReference type="RefSeq" id="WP_379313738.1">
    <property type="nucleotide sequence ID" value="NZ_JBHUKY010000101.1"/>
</dbReference>
<reference evidence="4" key="1">
    <citation type="journal article" date="2019" name="Int. J. Syst. Evol. Microbiol.">
        <title>The Global Catalogue of Microorganisms (GCM) 10K type strain sequencing project: providing services to taxonomists for standard genome sequencing and annotation.</title>
        <authorList>
            <consortium name="The Broad Institute Genomics Platform"/>
            <consortium name="The Broad Institute Genome Sequencing Center for Infectious Disease"/>
            <person name="Wu L."/>
            <person name="Ma J."/>
        </authorList>
    </citation>
    <scope>NUCLEOTIDE SEQUENCE [LARGE SCALE GENOMIC DNA]</scope>
    <source>
        <strain evidence="4">CCM 8725</strain>
    </source>
</reference>
<dbReference type="InterPro" id="IPR007527">
    <property type="entry name" value="Znf_SWIM"/>
</dbReference>
<evidence type="ECO:0000256" key="1">
    <source>
        <dbReference type="PROSITE-ProRule" id="PRU00325"/>
    </source>
</evidence>
<keyword evidence="1" id="KW-0862">Zinc</keyword>
<evidence type="ECO:0000313" key="4">
    <source>
        <dbReference type="Proteomes" id="UP001597448"/>
    </source>
</evidence>
<keyword evidence="1" id="KW-0863">Zinc-finger</keyword>
<comment type="caution">
    <text evidence="3">The sequence shown here is derived from an EMBL/GenBank/DDBJ whole genome shotgun (WGS) entry which is preliminary data.</text>
</comment>
<name>A0ABW5FKT5_9BACL</name>
<dbReference type="Pfam" id="PF04434">
    <property type="entry name" value="SWIM"/>
    <property type="match status" value="1"/>
</dbReference>
<evidence type="ECO:0000259" key="2">
    <source>
        <dbReference type="PROSITE" id="PS50966"/>
    </source>
</evidence>
<feature type="domain" description="SWIM-type" evidence="2">
    <location>
        <begin position="58"/>
        <end position="93"/>
    </location>
</feature>